<name>A0ABR2F3M9_9ROSI</name>
<dbReference type="EMBL" id="JBBPBM010000008">
    <property type="protein sequence ID" value="KAK8571615.1"/>
    <property type="molecule type" value="Genomic_DNA"/>
</dbReference>
<proteinExistence type="predicted"/>
<evidence type="ECO:0000313" key="3">
    <source>
        <dbReference type="Proteomes" id="UP001472677"/>
    </source>
</evidence>
<dbReference type="Proteomes" id="UP001472677">
    <property type="component" value="Unassembled WGS sequence"/>
</dbReference>
<comment type="caution">
    <text evidence="2">The sequence shown here is derived from an EMBL/GenBank/DDBJ whole genome shotgun (WGS) entry which is preliminary data.</text>
</comment>
<evidence type="ECO:0008006" key="4">
    <source>
        <dbReference type="Google" id="ProtNLM"/>
    </source>
</evidence>
<keyword evidence="1" id="KW-0812">Transmembrane</keyword>
<evidence type="ECO:0000256" key="1">
    <source>
        <dbReference type="SAM" id="Phobius"/>
    </source>
</evidence>
<feature type="transmembrane region" description="Helical" evidence="1">
    <location>
        <begin position="23"/>
        <end position="46"/>
    </location>
</feature>
<keyword evidence="1" id="KW-0472">Membrane</keyword>
<evidence type="ECO:0000313" key="2">
    <source>
        <dbReference type="EMBL" id="KAK8571615.1"/>
    </source>
</evidence>
<organism evidence="2 3">
    <name type="scientific">Hibiscus sabdariffa</name>
    <name type="common">roselle</name>
    <dbReference type="NCBI Taxonomy" id="183260"/>
    <lineage>
        <taxon>Eukaryota</taxon>
        <taxon>Viridiplantae</taxon>
        <taxon>Streptophyta</taxon>
        <taxon>Embryophyta</taxon>
        <taxon>Tracheophyta</taxon>
        <taxon>Spermatophyta</taxon>
        <taxon>Magnoliopsida</taxon>
        <taxon>eudicotyledons</taxon>
        <taxon>Gunneridae</taxon>
        <taxon>Pentapetalae</taxon>
        <taxon>rosids</taxon>
        <taxon>malvids</taxon>
        <taxon>Malvales</taxon>
        <taxon>Malvaceae</taxon>
        <taxon>Malvoideae</taxon>
        <taxon>Hibiscus</taxon>
    </lineage>
</organism>
<accession>A0ABR2F3M9</accession>
<feature type="transmembrane region" description="Helical" evidence="1">
    <location>
        <begin position="52"/>
        <end position="78"/>
    </location>
</feature>
<protein>
    <recommendedName>
        <fullName evidence="4">Reverse transcriptase zinc-binding domain-containing protein</fullName>
    </recommendedName>
</protein>
<sequence length="126" mass="13760">MLIGEEMFRCRWCAEGEDMVDHILLHCCFISGVWSKFFWLVVWSLFDHNVCLSLFSSASILASLELCAIGGLCVVRLLCGPCGLLEMKCCSMAKNCLGIVVGLSFVLCSVDREAINSIGGELDVAS</sequence>
<reference evidence="2 3" key="1">
    <citation type="journal article" date="2024" name="G3 (Bethesda)">
        <title>Genome assembly of Hibiscus sabdariffa L. provides insights into metabolisms of medicinal natural products.</title>
        <authorList>
            <person name="Kim T."/>
        </authorList>
    </citation>
    <scope>NUCLEOTIDE SEQUENCE [LARGE SCALE GENOMIC DNA]</scope>
    <source>
        <strain evidence="2">TK-2024</strain>
        <tissue evidence="2">Old leaves</tissue>
    </source>
</reference>
<keyword evidence="1" id="KW-1133">Transmembrane helix</keyword>
<keyword evidence="3" id="KW-1185">Reference proteome</keyword>
<gene>
    <name evidence="2" type="ORF">V6N12_027695</name>
</gene>